<evidence type="ECO:0000313" key="8">
    <source>
        <dbReference type="EMBL" id="OGC46386.1"/>
    </source>
</evidence>
<dbReference type="EC" id="6.1.1.14" evidence="1"/>
<keyword evidence="6" id="KW-0030">Aminoacyl-tRNA synthetase</keyword>
<evidence type="ECO:0000256" key="3">
    <source>
        <dbReference type="ARBA" id="ARBA00022741"/>
    </source>
</evidence>
<organism evidence="8 9">
    <name type="scientific">candidate division WWE3 bacterium RBG_19FT_COMBO_34_6</name>
    <dbReference type="NCBI Taxonomy" id="1802612"/>
    <lineage>
        <taxon>Bacteria</taxon>
        <taxon>Katanobacteria</taxon>
    </lineage>
</organism>
<dbReference type="NCBIfam" id="NF003211">
    <property type="entry name" value="PRK04173.1"/>
    <property type="match status" value="1"/>
</dbReference>
<keyword evidence="4" id="KW-0067">ATP-binding</keyword>
<dbReference type="GO" id="GO:0004820">
    <property type="term" value="F:glycine-tRNA ligase activity"/>
    <property type="evidence" value="ECO:0007669"/>
    <property type="project" value="UniProtKB-EC"/>
</dbReference>
<dbReference type="Pfam" id="PF03129">
    <property type="entry name" value="HGTP_anticodon"/>
    <property type="match status" value="1"/>
</dbReference>
<evidence type="ECO:0000256" key="2">
    <source>
        <dbReference type="ARBA" id="ARBA00022598"/>
    </source>
</evidence>
<dbReference type="Gene3D" id="3.30.930.10">
    <property type="entry name" value="Bira Bifunctional Protein, Domain 2"/>
    <property type="match status" value="1"/>
</dbReference>
<evidence type="ECO:0000259" key="7">
    <source>
        <dbReference type="PROSITE" id="PS50862"/>
    </source>
</evidence>
<gene>
    <name evidence="8" type="ORF">A2V49_02210</name>
</gene>
<dbReference type="InterPro" id="IPR027031">
    <property type="entry name" value="Gly-tRNA_synthase/POLG2"/>
</dbReference>
<evidence type="ECO:0000313" key="9">
    <source>
        <dbReference type="Proteomes" id="UP000178615"/>
    </source>
</evidence>
<keyword evidence="5" id="KW-0648">Protein biosynthesis</keyword>
<dbReference type="GO" id="GO:0006426">
    <property type="term" value="P:glycyl-tRNA aminoacylation"/>
    <property type="evidence" value="ECO:0007669"/>
    <property type="project" value="InterPro"/>
</dbReference>
<dbReference type="InterPro" id="IPR006195">
    <property type="entry name" value="aa-tRNA-synth_II"/>
</dbReference>
<reference evidence="8 9" key="1">
    <citation type="journal article" date="2016" name="Nat. Commun.">
        <title>Thousands of microbial genomes shed light on interconnected biogeochemical processes in an aquifer system.</title>
        <authorList>
            <person name="Anantharaman K."/>
            <person name="Brown C.T."/>
            <person name="Hug L.A."/>
            <person name="Sharon I."/>
            <person name="Castelle C.J."/>
            <person name="Probst A.J."/>
            <person name="Thomas B.C."/>
            <person name="Singh A."/>
            <person name="Wilkins M.J."/>
            <person name="Karaoz U."/>
            <person name="Brodie E.L."/>
            <person name="Williams K.H."/>
            <person name="Hubbard S.S."/>
            <person name="Banfield J.F."/>
        </authorList>
    </citation>
    <scope>NUCLEOTIDE SEQUENCE [LARGE SCALE GENOMIC DNA]</scope>
</reference>
<dbReference type="PRINTS" id="PR01043">
    <property type="entry name" value="TRNASYNTHGLY"/>
</dbReference>
<protein>
    <recommendedName>
        <fullName evidence="1">glycine--tRNA ligase</fullName>
        <ecNumber evidence="1">6.1.1.14</ecNumber>
    </recommendedName>
</protein>
<keyword evidence="2 8" id="KW-0436">Ligase</keyword>
<dbReference type="InterPro" id="IPR036621">
    <property type="entry name" value="Anticodon-bd_dom_sf"/>
</dbReference>
<dbReference type="InterPro" id="IPR004154">
    <property type="entry name" value="Anticodon-bd"/>
</dbReference>
<dbReference type="InterPro" id="IPR002314">
    <property type="entry name" value="aa-tRNA-synt_IIb"/>
</dbReference>
<proteinExistence type="predicted"/>
<dbReference type="InterPro" id="IPR045864">
    <property type="entry name" value="aa-tRNA-synth_II/BPL/LPL"/>
</dbReference>
<dbReference type="PANTHER" id="PTHR10745:SF8">
    <property type="entry name" value="DNA POLYMERASE SUBUNIT GAMMA-2, MITOCHONDRIAL"/>
    <property type="match status" value="1"/>
</dbReference>
<feature type="domain" description="Aminoacyl-transfer RNA synthetases class-II family profile" evidence="7">
    <location>
        <begin position="4"/>
        <end position="365"/>
    </location>
</feature>
<evidence type="ECO:0000256" key="4">
    <source>
        <dbReference type="ARBA" id="ARBA00022840"/>
    </source>
</evidence>
<name>A0A1F4UN99_UNCKA</name>
<keyword evidence="3" id="KW-0547">Nucleotide-binding</keyword>
<dbReference type="NCBIfam" id="TIGR00389">
    <property type="entry name" value="glyS_dimeric"/>
    <property type="match status" value="1"/>
</dbReference>
<evidence type="ECO:0000256" key="1">
    <source>
        <dbReference type="ARBA" id="ARBA00012829"/>
    </source>
</evidence>
<dbReference type="SUPFAM" id="SSF52954">
    <property type="entry name" value="Class II aaRS ABD-related"/>
    <property type="match status" value="1"/>
</dbReference>
<comment type="caution">
    <text evidence="8">The sequence shown here is derived from an EMBL/GenBank/DDBJ whole genome shotgun (WGS) entry which is preliminary data.</text>
</comment>
<dbReference type="SUPFAM" id="SSF55681">
    <property type="entry name" value="Class II aaRS and biotin synthetases"/>
    <property type="match status" value="1"/>
</dbReference>
<evidence type="ECO:0000256" key="6">
    <source>
        <dbReference type="ARBA" id="ARBA00023146"/>
    </source>
</evidence>
<dbReference type="InterPro" id="IPR002315">
    <property type="entry name" value="tRNA-synt_gly"/>
</dbReference>
<dbReference type="AlphaFoldDB" id="A0A1F4UN99"/>
<sequence length="451" mass="52455">MADDLQQKIISLCKRRGFVYPSSEIYGGFQATYDYGPLGAQLLKNIKDLWWSFFVTKKSDVFGLDGAIFCHPKTWEASGHISSFNDPLVEDKKTHVRYRADHLIAENLNIDVSKLSFEQMSDLIKKHDIKSPQGNELTDLKSFNLLVQAELGSTEETKQKVYMRGETCQIIFLQYLNILSSMRAKIPFGVAQVGKAFRNEVTTKDFIYRTREFTQMELEYFVNPKEGEKWYEYWQGQMLLWASEYLGLPKDSFRFRPIPDEEKSFYAKIQKDFEFKSASGKWFELSPLNHRGDWDLSTHQKFSGANFVYKDPYTNEEFIPNVIEISMGLDRIFYSILDNAYTEMDERIVLKLNKNIAPYKAAIFPLLKNKPELVNTARKIFDDLMQSGISVDWDDRGNIGKRYLSQDEIGTPSCITIDFQTLEDHTVTLRDRDSTTQIRVEIKDLENILKK</sequence>
<dbReference type="CDD" id="cd00858">
    <property type="entry name" value="GlyRS_anticodon"/>
    <property type="match status" value="1"/>
</dbReference>
<evidence type="ECO:0000256" key="5">
    <source>
        <dbReference type="ARBA" id="ARBA00022917"/>
    </source>
</evidence>
<dbReference type="GO" id="GO:0005737">
    <property type="term" value="C:cytoplasm"/>
    <property type="evidence" value="ECO:0007669"/>
    <property type="project" value="InterPro"/>
</dbReference>
<dbReference type="GO" id="GO:0005524">
    <property type="term" value="F:ATP binding"/>
    <property type="evidence" value="ECO:0007669"/>
    <property type="project" value="UniProtKB-KW"/>
</dbReference>
<dbReference type="Proteomes" id="UP000178615">
    <property type="component" value="Unassembled WGS sequence"/>
</dbReference>
<dbReference type="Gene3D" id="3.40.50.800">
    <property type="entry name" value="Anticodon-binding domain"/>
    <property type="match status" value="1"/>
</dbReference>
<dbReference type="PROSITE" id="PS50862">
    <property type="entry name" value="AA_TRNA_LIGASE_II"/>
    <property type="match status" value="1"/>
</dbReference>
<dbReference type="EMBL" id="MEUV01000005">
    <property type="protein sequence ID" value="OGC46386.1"/>
    <property type="molecule type" value="Genomic_DNA"/>
</dbReference>
<dbReference type="PANTHER" id="PTHR10745">
    <property type="entry name" value="GLYCYL-TRNA SYNTHETASE/DNA POLYMERASE SUBUNIT GAMMA-2"/>
    <property type="match status" value="1"/>
</dbReference>
<accession>A0A1F4UN99</accession>
<dbReference type="Pfam" id="PF00587">
    <property type="entry name" value="tRNA-synt_2b"/>
    <property type="match status" value="1"/>
</dbReference>